<dbReference type="GO" id="GO:0070212">
    <property type="term" value="P:protein poly-ADP-ribosylation"/>
    <property type="evidence" value="ECO:0007669"/>
    <property type="project" value="TreeGrafter"/>
</dbReference>
<keyword evidence="10" id="KW-1185">Reference proteome</keyword>
<dbReference type="EMBL" id="CAJPEV010003940">
    <property type="protein sequence ID" value="CAG0900849.1"/>
    <property type="molecule type" value="Genomic_DNA"/>
</dbReference>
<accession>A0A7R9ADC8</accession>
<dbReference type="PANTHER" id="PTHR10459">
    <property type="entry name" value="DNA LIGASE"/>
    <property type="match status" value="1"/>
</dbReference>
<evidence type="ECO:0000256" key="6">
    <source>
        <dbReference type="ARBA" id="ARBA00023125"/>
    </source>
</evidence>
<dbReference type="GO" id="GO:0005730">
    <property type="term" value="C:nucleolus"/>
    <property type="evidence" value="ECO:0007669"/>
    <property type="project" value="TreeGrafter"/>
</dbReference>
<keyword evidence="6" id="KW-0238">DNA-binding</keyword>
<evidence type="ECO:0000256" key="5">
    <source>
        <dbReference type="ARBA" id="ARBA00023027"/>
    </source>
</evidence>
<evidence type="ECO:0000256" key="2">
    <source>
        <dbReference type="ARBA" id="ARBA00022676"/>
    </source>
</evidence>
<evidence type="ECO:0000256" key="7">
    <source>
        <dbReference type="ARBA" id="ARBA00033987"/>
    </source>
</evidence>
<dbReference type="PANTHER" id="PTHR10459:SF112">
    <property type="entry name" value="POLY [ADP-RIBOSE] POLYMERASE 1"/>
    <property type="match status" value="1"/>
</dbReference>
<sequence length="244" mass="26468">MVVGSIHTYTKVIFTEVTCFITQTKVMVKEEDGGPPLKGLKFVIDKGVTEAKQKEVELKKFGATIVKKVDATVAAVISTPEVLQKQSRQVKHAAENQVHVVGVEFLQELSNNSESLAIPTVCDMIQKQSICSWGSDPRARIDATGRKSAKKKSFGSASSMFTKSVPSSMKMRVKGGGVVDPESELEDVAHVLKKGGTLYAAVLGMVDMTQGTNSYYKLQILRADQGPQGLQRMDTSFLHTASVT</sequence>
<comment type="catalytic activity">
    <reaction evidence="7">
        <text>NAD(+) + (ADP-D-ribosyl)n-acceptor = nicotinamide + (ADP-D-ribosyl)n+1-acceptor + H(+).</text>
        <dbReference type="EC" id="2.4.2.30"/>
    </reaction>
</comment>
<organism evidence="9">
    <name type="scientific">Darwinula stevensoni</name>
    <dbReference type="NCBI Taxonomy" id="69355"/>
    <lineage>
        <taxon>Eukaryota</taxon>
        <taxon>Metazoa</taxon>
        <taxon>Ecdysozoa</taxon>
        <taxon>Arthropoda</taxon>
        <taxon>Crustacea</taxon>
        <taxon>Oligostraca</taxon>
        <taxon>Ostracoda</taxon>
        <taxon>Podocopa</taxon>
        <taxon>Podocopida</taxon>
        <taxon>Darwinulocopina</taxon>
        <taxon>Darwinuloidea</taxon>
        <taxon>Darwinulidae</taxon>
        <taxon>Darwinula</taxon>
    </lineage>
</organism>
<proteinExistence type="predicted"/>
<gene>
    <name evidence="9" type="ORF">DSTB1V02_LOCUS11682</name>
</gene>
<evidence type="ECO:0000256" key="4">
    <source>
        <dbReference type="ARBA" id="ARBA00022765"/>
    </source>
</evidence>
<evidence type="ECO:0000256" key="1">
    <source>
        <dbReference type="ARBA" id="ARBA00012020"/>
    </source>
</evidence>
<feature type="domain" description="BRCT" evidence="8">
    <location>
        <begin position="35"/>
        <end position="108"/>
    </location>
</feature>
<dbReference type="Proteomes" id="UP000677054">
    <property type="component" value="Unassembled WGS sequence"/>
</dbReference>
<dbReference type="OrthoDB" id="429950at2759"/>
<dbReference type="GO" id="GO:1990404">
    <property type="term" value="F:NAD+-protein mono-ADP-ribosyltransferase activity"/>
    <property type="evidence" value="ECO:0007669"/>
    <property type="project" value="TreeGrafter"/>
</dbReference>
<keyword evidence="5" id="KW-0520">NAD</keyword>
<protein>
    <recommendedName>
        <fullName evidence="1">NAD(+) ADP-ribosyltransferase</fullName>
        <ecNumber evidence="1">2.4.2.30</ecNumber>
    </recommendedName>
</protein>
<dbReference type="SUPFAM" id="SSF142921">
    <property type="entry name" value="WGR domain-like"/>
    <property type="match status" value="1"/>
</dbReference>
<dbReference type="InterPro" id="IPR036420">
    <property type="entry name" value="BRCT_dom_sf"/>
</dbReference>
<dbReference type="Pfam" id="PF00533">
    <property type="entry name" value="BRCT"/>
    <property type="match status" value="1"/>
</dbReference>
<reference evidence="9" key="1">
    <citation type="submission" date="2020-11" db="EMBL/GenBank/DDBJ databases">
        <authorList>
            <person name="Tran Van P."/>
        </authorList>
    </citation>
    <scope>NUCLEOTIDE SEQUENCE</scope>
</reference>
<dbReference type="GO" id="GO:0003950">
    <property type="term" value="F:NAD+ poly-ADP-ribosyltransferase activity"/>
    <property type="evidence" value="ECO:0007669"/>
    <property type="project" value="UniProtKB-EC"/>
</dbReference>
<evidence type="ECO:0000259" key="8">
    <source>
        <dbReference type="Pfam" id="PF00533"/>
    </source>
</evidence>
<dbReference type="Gene3D" id="3.40.50.10190">
    <property type="entry name" value="BRCT domain"/>
    <property type="match status" value="1"/>
</dbReference>
<evidence type="ECO:0000313" key="9">
    <source>
        <dbReference type="EMBL" id="CAD7251921.1"/>
    </source>
</evidence>
<name>A0A7R9ADC8_9CRUS</name>
<dbReference type="GO" id="GO:0006302">
    <property type="term" value="P:double-strand break repair"/>
    <property type="evidence" value="ECO:0007669"/>
    <property type="project" value="TreeGrafter"/>
</dbReference>
<dbReference type="AlphaFoldDB" id="A0A7R9ADC8"/>
<dbReference type="InterPro" id="IPR036930">
    <property type="entry name" value="WGR_dom_sf"/>
</dbReference>
<evidence type="ECO:0000256" key="3">
    <source>
        <dbReference type="ARBA" id="ARBA00022679"/>
    </source>
</evidence>
<dbReference type="GO" id="GO:0003677">
    <property type="term" value="F:DNA binding"/>
    <property type="evidence" value="ECO:0007669"/>
    <property type="project" value="UniProtKB-KW"/>
</dbReference>
<keyword evidence="3" id="KW-0808">Transferase</keyword>
<keyword evidence="2" id="KW-0328">Glycosyltransferase</keyword>
<dbReference type="EMBL" id="LR903457">
    <property type="protein sequence ID" value="CAD7251921.1"/>
    <property type="molecule type" value="Genomic_DNA"/>
</dbReference>
<keyword evidence="4" id="KW-0013">ADP-ribosylation</keyword>
<dbReference type="EC" id="2.4.2.30" evidence="1"/>
<evidence type="ECO:0000313" key="10">
    <source>
        <dbReference type="Proteomes" id="UP000677054"/>
    </source>
</evidence>
<dbReference type="InterPro" id="IPR001357">
    <property type="entry name" value="BRCT_dom"/>
</dbReference>
<dbReference type="InterPro" id="IPR050800">
    <property type="entry name" value="ARTD/PARP"/>
</dbReference>